<dbReference type="InterPro" id="IPR027417">
    <property type="entry name" value="P-loop_NTPase"/>
</dbReference>
<evidence type="ECO:0000313" key="7">
    <source>
        <dbReference type="Proteomes" id="UP000612893"/>
    </source>
</evidence>
<evidence type="ECO:0000256" key="4">
    <source>
        <dbReference type="ARBA" id="ARBA00022840"/>
    </source>
</evidence>
<dbReference type="PANTHER" id="PTHR43776:SF7">
    <property type="entry name" value="D,D-DIPEPTIDE TRANSPORT ATP-BINDING PROTEIN DDPF-RELATED"/>
    <property type="match status" value="1"/>
</dbReference>
<dbReference type="RefSeq" id="WP_338203565.1">
    <property type="nucleotide sequence ID" value="NZ_JAEKNR010000177.1"/>
</dbReference>
<accession>A0A934NAM0</accession>
<evidence type="ECO:0000256" key="2">
    <source>
        <dbReference type="ARBA" id="ARBA00022448"/>
    </source>
</evidence>
<reference evidence="6" key="1">
    <citation type="submission" date="2020-10" db="EMBL/GenBank/DDBJ databases">
        <title>Ca. Dormibacterota MAGs.</title>
        <authorList>
            <person name="Montgomery K."/>
        </authorList>
    </citation>
    <scope>NUCLEOTIDE SEQUENCE [LARGE SCALE GENOMIC DNA]</scope>
    <source>
        <strain evidence="6">SC8812_S17_10</strain>
    </source>
</reference>
<comment type="caution">
    <text evidence="6">The sequence shown here is derived from an EMBL/GenBank/DDBJ whole genome shotgun (WGS) entry which is preliminary data.</text>
</comment>
<keyword evidence="3" id="KW-0547">Nucleotide-binding</keyword>
<dbReference type="PANTHER" id="PTHR43776">
    <property type="entry name" value="TRANSPORT ATP-BINDING PROTEIN"/>
    <property type="match status" value="1"/>
</dbReference>
<dbReference type="GO" id="GO:0005524">
    <property type="term" value="F:ATP binding"/>
    <property type="evidence" value="ECO:0007669"/>
    <property type="project" value="UniProtKB-KW"/>
</dbReference>
<comment type="similarity">
    <text evidence="1">Belongs to the ABC transporter superfamily.</text>
</comment>
<dbReference type="GO" id="GO:0016887">
    <property type="term" value="F:ATP hydrolysis activity"/>
    <property type="evidence" value="ECO:0007669"/>
    <property type="project" value="InterPro"/>
</dbReference>
<dbReference type="InterPro" id="IPR003593">
    <property type="entry name" value="AAA+_ATPase"/>
</dbReference>
<dbReference type="FunFam" id="3.40.50.300:FF:000016">
    <property type="entry name" value="Oligopeptide ABC transporter ATP-binding component"/>
    <property type="match status" value="1"/>
</dbReference>
<dbReference type="Pfam" id="PF00005">
    <property type="entry name" value="ABC_tran"/>
    <property type="match status" value="1"/>
</dbReference>
<dbReference type="Gene3D" id="3.40.50.300">
    <property type="entry name" value="P-loop containing nucleotide triphosphate hydrolases"/>
    <property type="match status" value="1"/>
</dbReference>
<dbReference type="PROSITE" id="PS50893">
    <property type="entry name" value="ABC_TRANSPORTER_2"/>
    <property type="match status" value="1"/>
</dbReference>
<dbReference type="InterPro" id="IPR017871">
    <property type="entry name" value="ABC_transporter-like_CS"/>
</dbReference>
<name>A0A934NAM0_9BACT</name>
<proteinExistence type="inferred from homology"/>
<dbReference type="PROSITE" id="PS00211">
    <property type="entry name" value="ABC_TRANSPORTER_1"/>
    <property type="match status" value="1"/>
</dbReference>
<dbReference type="SMART" id="SM00382">
    <property type="entry name" value="AAA"/>
    <property type="match status" value="1"/>
</dbReference>
<protein>
    <submittedName>
        <fullName evidence="6">Dipeptide ABC transporter ATP-binding protein</fullName>
    </submittedName>
</protein>
<dbReference type="InterPro" id="IPR013563">
    <property type="entry name" value="Oligopep_ABC_C"/>
</dbReference>
<organism evidence="6 7">
    <name type="scientific">Candidatus Nephthysia bennettiae</name>
    <dbReference type="NCBI Taxonomy" id="3127016"/>
    <lineage>
        <taxon>Bacteria</taxon>
        <taxon>Bacillati</taxon>
        <taxon>Candidatus Dormiibacterota</taxon>
        <taxon>Candidatus Dormibacteria</taxon>
        <taxon>Candidatus Dormibacterales</taxon>
        <taxon>Candidatus Dormibacteraceae</taxon>
        <taxon>Candidatus Nephthysia</taxon>
    </lineage>
</organism>
<dbReference type="GO" id="GO:0015833">
    <property type="term" value="P:peptide transport"/>
    <property type="evidence" value="ECO:0007669"/>
    <property type="project" value="InterPro"/>
</dbReference>
<dbReference type="EMBL" id="JAEKNR010000177">
    <property type="protein sequence ID" value="MBJ7599914.1"/>
    <property type="molecule type" value="Genomic_DNA"/>
</dbReference>
<dbReference type="NCBIfam" id="TIGR01727">
    <property type="entry name" value="oligo_HPY"/>
    <property type="match status" value="1"/>
</dbReference>
<dbReference type="InterPro" id="IPR003439">
    <property type="entry name" value="ABC_transporter-like_ATP-bd"/>
</dbReference>
<dbReference type="AlphaFoldDB" id="A0A934NAM0"/>
<gene>
    <name evidence="6" type="ORF">JF922_17780</name>
</gene>
<dbReference type="Pfam" id="PF08352">
    <property type="entry name" value="oligo_HPY"/>
    <property type="match status" value="1"/>
</dbReference>
<evidence type="ECO:0000259" key="5">
    <source>
        <dbReference type="PROSITE" id="PS50893"/>
    </source>
</evidence>
<dbReference type="NCBIfam" id="NF008453">
    <property type="entry name" value="PRK11308.1"/>
    <property type="match status" value="1"/>
</dbReference>
<evidence type="ECO:0000313" key="6">
    <source>
        <dbReference type="EMBL" id="MBJ7599914.1"/>
    </source>
</evidence>
<keyword evidence="4 6" id="KW-0067">ATP-binding</keyword>
<dbReference type="InterPro" id="IPR050319">
    <property type="entry name" value="ABC_transp_ATP-bind"/>
</dbReference>
<evidence type="ECO:0000256" key="3">
    <source>
        <dbReference type="ARBA" id="ARBA00022741"/>
    </source>
</evidence>
<keyword evidence="2" id="KW-0813">Transport</keyword>
<dbReference type="Proteomes" id="UP000612893">
    <property type="component" value="Unassembled WGS sequence"/>
</dbReference>
<feature type="domain" description="ABC transporter" evidence="5">
    <location>
        <begin position="20"/>
        <end position="268"/>
    </location>
</feature>
<evidence type="ECO:0000256" key="1">
    <source>
        <dbReference type="ARBA" id="ARBA00005417"/>
    </source>
</evidence>
<dbReference type="GO" id="GO:0055085">
    <property type="term" value="P:transmembrane transport"/>
    <property type="evidence" value="ECO:0007669"/>
    <property type="project" value="UniProtKB-ARBA"/>
</dbReference>
<sequence length="339" mass="37313">MTTEQRAVSDVDTSKQVPLVRVENVTKHFPIGAGFLGGQLVKAVDGVSFEVRGGETLGLVGESGCGKSTLGRVIAQLHPATSGHVFFKDIDLVTLKGEKLRRMRQELQMIFQDPYGSLNPRMTVGDIIGEPLTNFGISRGKEREKRVHEVMRICGLNPSFISRYPHEFSGGQRQRIGIARALILNPTFIVADEPISALDVSIQAQIVNLLEDLQDQFKLTYLFIAHDLSVVRHLSDRVAVMYLGKIVEVADSKEIYANPLHPYTKALLSSIPIPDPDLEAQREPILLKGEIPSPVNPPSGCRFHTRCPIAQFPICSEQDPPLEEKVGGHLAACHFAGQL</sequence>
<dbReference type="CDD" id="cd03257">
    <property type="entry name" value="ABC_NikE_OppD_transporters"/>
    <property type="match status" value="1"/>
</dbReference>
<keyword evidence="7" id="KW-1185">Reference proteome</keyword>
<dbReference type="SUPFAM" id="SSF52540">
    <property type="entry name" value="P-loop containing nucleoside triphosphate hydrolases"/>
    <property type="match status" value="1"/>
</dbReference>